<dbReference type="EMBL" id="CAUYUJ010014941">
    <property type="protein sequence ID" value="CAK0847914.1"/>
    <property type="molecule type" value="Genomic_DNA"/>
</dbReference>
<protein>
    <recommendedName>
        <fullName evidence="2">WW domain-containing protein</fullName>
    </recommendedName>
</protein>
<keyword evidence="4" id="KW-1185">Reference proteome</keyword>
<feature type="compositionally biased region" description="Pro residues" evidence="1">
    <location>
        <begin position="42"/>
        <end position="54"/>
    </location>
</feature>
<sequence length="177" mass="18389">METAKTPNKIQPRLATCNTRFGADYTSTQPKRGFSVFDGVSEPPPTTTPLPPSTTPCSTTMPVQGVAGAGAGVFQPAAAQVPAAAPAGGNGPWVQVTQGGQTYFYNPQTGVTAWTIPGRTVAQPRRRPRSVVACRRSGQRRRTARPAGAAAAKSQRRTLGQWSGVAPWGATPTAASS</sequence>
<reference evidence="3" key="1">
    <citation type="submission" date="2023-10" db="EMBL/GenBank/DDBJ databases">
        <authorList>
            <person name="Chen Y."/>
            <person name="Shah S."/>
            <person name="Dougan E. K."/>
            <person name="Thang M."/>
            <person name="Chan C."/>
        </authorList>
    </citation>
    <scope>NUCLEOTIDE SEQUENCE [LARGE SCALE GENOMIC DNA]</scope>
</reference>
<accession>A0ABN9TRR4</accession>
<evidence type="ECO:0000256" key="1">
    <source>
        <dbReference type="SAM" id="MobiDB-lite"/>
    </source>
</evidence>
<organism evidence="3 4">
    <name type="scientific">Prorocentrum cordatum</name>
    <dbReference type="NCBI Taxonomy" id="2364126"/>
    <lineage>
        <taxon>Eukaryota</taxon>
        <taxon>Sar</taxon>
        <taxon>Alveolata</taxon>
        <taxon>Dinophyceae</taxon>
        <taxon>Prorocentrales</taxon>
        <taxon>Prorocentraceae</taxon>
        <taxon>Prorocentrum</taxon>
    </lineage>
</organism>
<feature type="domain" description="WW" evidence="2">
    <location>
        <begin position="88"/>
        <end position="119"/>
    </location>
</feature>
<evidence type="ECO:0000313" key="3">
    <source>
        <dbReference type="EMBL" id="CAK0847914.1"/>
    </source>
</evidence>
<dbReference type="Proteomes" id="UP001189429">
    <property type="component" value="Unassembled WGS sequence"/>
</dbReference>
<dbReference type="Gene3D" id="2.20.70.10">
    <property type="match status" value="1"/>
</dbReference>
<dbReference type="InterPro" id="IPR001202">
    <property type="entry name" value="WW_dom"/>
</dbReference>
<name>A0ABN9TRR4_9DINO</name>
<feature type="region of interest" description="Disordered" evidence="1">
    <location>
        <begin position="21"/>
        <end position="56"/>
    </location>
</feature>
<dbReference type="SMART" id="SM00456">
    <property type="entry name" value="WW"/>
    <property type="match status" value="1"/>
</dbReference>
<evidence type="ECO:0000259" key="2">
    <source>
        <dbReference type="SMART" id="SM00456"/>
    </source>
</evidence>
<feature type="region of interest" description="Disordered" evidence="1">
    <location>
        <begin position="132"/>
        <end position="177"/>
    </location>
</feature>
<gene>
    <name evidence="3" type="ORF">PCOR1329_LOCUS40997</name>
</gene>
<dbReference type="InterPro" id="IPR036020">
    <property type="entry name" value="WW_dom_sf"/>
</dbReference>
<dbReference type="CDD" id="cd00201">
    <property type="entry name" value="WW"/>
    <property type="match status" value="1"/>
</dbReference>
<evidence type="ECO:0000313" key="4">
    <source>
        <dbReference type="Proteomes" id="UP001189429"/>
    </source>
</evidence>
<dbReference type="SUPFAM" id="SSF51045">
    <property type="entry name" value="WW domain"/>
    <property type="match status" value="1"/>
</dbReference>
<comment type="caution">
    <text evidence="3">The sequence shown here is derived from an EMBL/GenBank/DDBJ whole genome shotgun (WGS) entry which is preliminary data.</text>
</comment>
<proteinExistence type="predicted"/>